<feature type="non-terminal residue" evidence="1">
    <location>
        <position position="1"/>
    </location>
</feature>
<sequence>RAMEAVSYEEFEYKDLYQNASRAVVRAMEAVSYEEFEYKDLYQNASRAVGDDKFNWL</sequence>
<organism evidence="1 2">
    <name type="scientific">Taxus chinensis</name>
    <name type="common">Chinese yew</name>
    <name type="synonym">Taxus wallichiana var. chinensis</name>
    <dbReference type="NCBI Taxonomy" id="29808"/>
    <lineage>
        <taxon>Eukaryota</taxon>
        <taxon>Viridiplantae</taxon>
        <taxon>Streptophyta</taxon>
        <taxon>Embryophyta</taxon>
        <taxon>Tracheophyta</taxon>
        <taxon>Spermatophyta</taxon>
        <taxon>Pinopsida</taxon>
        <taxon>Pinidae</taxon>
        <taxon>Conifers II</taxon>
        <taxon>Cupressales</taxon>
        <taxon>Taxaceae</taxon>
        <taxon>Taxus</taxon>
    </lineage>
</organism>
<name>A0AA38LML4_TAXCH</name>
<keyword evidence="2" id="KW-1185">Reference proteome</keyword>
<dbReference type="AlphaFoldDB" id="A0AA38LML4"/>
<dbReference type="EMBL" id="JAHRHJ020000001">
    <property type="protein sequence ID" value="KAH9330873.1"/>
    <property type="molecule type" value="Genomic_DNA"/>
</dbReference>
<dbReference type="Proteomes" id="UP000824469">
    <property type="component" value="Unassembled WGS sequence"/>
</dbReference>
<protein>
    <submittedName>
        <fullName evidence="1">Uncharacterized protein</fullName>
    </submittedName>
</protein>
<accession>A0AA38LML4</accession>
<feature type="non-terminal residue" evidence="1">
    <location>
        <position position="57"/>
    </location>
</feature>
<proteinExistence type="predicted"/>
<reference evidence="1 2" key="1">
    <citation type="journal article" date="2021" name="Nat. Plants">
        <title>The Taxus genome provides insights into paclitaxel biosynthesis.</title>
        <authorList>
            <person name="Xiong X."/>
            <person name="Gou J."/>
            <person name="Liao Q."/>
            <person name="Li Y."/>
            <person name="Zhou Q."/>
            <person name="Bi G."/>
            <person name="Li C."/>
            <person name="Du R."/>
            <person name="Wang X."/>
            <person name="Sun T."/>
            <person name="Guo L."/>
            <person name="Liang H."/>
            <person name="Lu P."/>
            <person name="Wu Y."/>
            <person name="Zhang Z."/>
            <person name="Ro D.K."/>
            <person name="Shang Y."/>
            <person name="Huang S."/>
            <person name="Yan J."/>
        </authorList>
    </citation>
    <scope>NUCLEOTIDE SEQUENCE [LARGE SCALE GENOMIC DNA]</scope>
    <source>
        <strain evidence="1">Ta-2019</strain>
    </source>
</reference>
<comment type="caution">
    <text evidence="1">The sequence shown here is derived from an EMBL/GenBank/DDBJ whole genome shotgun (WGS) entry which is preliminary data.</text>
</comment>
<evidence type="ECO:0000313" key="2">
    <source>
        <dbReference type="Proteomes" id="UP000824469"/>
    </source>
</evidence>
<gene>
    <name evidence="1" type="ORF">KI387_002981</name>
</gene>
<evidence type="ECO:0000313" key="1">
    <source>
        <dbReference type="EMBL" id="KAH9330873.1"/>
    </source>
</evidence>